<dbReference type="InterPro" id="IPR036680">
    <property type="entry name" value="SPOR-like_sf"/>
</dbReference>
<feature type="chain" id="PRO_5022089676" description="SPOR domain-containing protein" evidence="1">
    <location>
        <begin position="22"/>
        <end position="260"/>
    </location>
</feature>
<organism evidence="3 4">
    <name type="scientific">candidate division TA06 bacterium</name>
    <dbReference type="NCBI Taxonomy" id="2250710"/>
    <lineage>
        <taxon>Bacteria</taxon>
        <taxon>Bacteria division TA06</taxon>
    </lineage>
</organism>
<dbReference type="GO" id="GO:0032506">
    <property type="term" value="P:cytokinetic process"/>
    <property type="evidence" value="ECO:0007669"/>
    <property type="project" value="TreeGrafter"/>
</dbReference>
<feature type="signal peptide" evidence="1">
    <location>
        <begin position="1"/>
        <end position="21"/>
    </location>
</feature>
<dbReference type="PANTHER" id="PTHR38687:SF1">
    <property type="entry name" value="CELL DIVISION PROTEIN DEDD"/>
    <property type="match status" value="1"/>
</dbReference>
<gene>
    <name evidence="3" type="ORF">E3J62_07455</name>
</gene>
<reference evidence="3 4" key="1">
    <citation type="submission" date="2019-03" db="EMBL/GenBank/DDBJ databases">
        <title>Metabolic potential of uncultured bacteria and archaea associated with petroleum seepage in deep-sea sediments.</title>
        <authorList>
            <person name="Dong X."/>
            <person name="Hubert C."/>
        </authorList>
    </citation>
    <scope>NUCLEOTIDE SEQUENCE [LARGE SCALE GENOMIC DNA]</scope>
    <source>
        <strain evidence="3">E44_bin18</strain>
    </source>
</reference>
<evidence type="ECO:0000313" key="4">
    <source>
        <dbReference type="Proteomes" id="UP000315525"/>
    </source>
</evidence>
<dbReference type="GO" id="GO:0032153">
    <property type="term" value="C:cell division site"/>
    <property type="evidence" value="ECO:0007669"/>
    <property type="project" value="TreeGrafter"/>
</dbReference>
<name>A0A523USR4_UNCT6</name>
<dbReference type="EMBL" id="SOJN01000080">
    <property type="protein sequence ID" value="TET45587.1"/>
    <property type="molecule type" value="Genomic_DNA"/>
</dbReference>
<evidence type="ECO:0000256" key="1">
    <source>
        <dbReference type="SAM" id="SignalP"/>
    </source>
</evidence>
<dbReference type="PROSITE" id="PS51724">
    <property type="entry name" value="SPOR"/>
    <property type="match status" value="1"/>
</dbReference>
<protein>
    <recommendedName>
        <fullName evidence="2">SPOR domain-containing protein</fullName>
    </recommendedName>
</protein>
<sequence>MNKTLTILIILTLLASIRAAADDIEDFKRAQELYMEGKFGEALDAVDLFISEYPESSLLPNALYLAGRLSSELAVALDNFSRIIVKYPRSSVADNALFMIAQYHYAAGSYDKAIIRFKFIADNYKKSDVGDAVHWWVIRAYNALGDLSLARVWAEKLLLRYPTSKYAKLVGARQPDIKPPEPHHFTIQIASFLKKETATVLKESLVKRGHDAFVTRNEIAGKVLFRVRVGRFSSREEAAEYAEALKKGEGFNGWVTSTNR</sequence>
<dbReference type="Pfam" id="PF05036">
    <property type="entry name" value="SPOR"/>
    <property type="match status" value="1"/>
</dbReference>
<accession>A0A523USR4</accession>
<keyword evidence="1" id="KW-0732">Signal</keyword>
<dbReference type="SUPFAM" id="SSF110997">
    <property type="entry name" value="Sporulation related repeat"/>
    <property type="match status" value="1"/>
</dbReference>
<dbReference type="GO" id="GO:0030428">
    <property type="term" value="C:cell septum"/>
    <property type="evidence" value="ECO:0007669"/>
    <property type="project" value="TreeGrafter"/>
</dbReference>
<dbReference type="SUPFAM" id="SSF48452">
    <property type="entry name" value="TPR-like"/>
    <property type="match status" value="1"/>
</dbReference>
<comment type="caution">
    <text evidence="3">The sequence shown here is derived from an EMBL/GenBank/DDBJ whole genome shotgun (WGS) entry which is preliminary data.</text>
</comment>
<dbReference type="Gene3D" id="3.30.70.1070">
    <property type="entry name" value="Sporulation related repeat"/>
    <property type="match status" value="1"/>
</dbReference>
<dbReference type="InterPro" id="IPR011990">
    <property type="entry name" value="TPR-like_helical_dom_sf"/>
</dbReference>
<proteinExistence type="predicted"/>
<dbReference type="PANTHER" id="PTHR38687">
    <property type="entry name" value="CELL DIVISION PROTEIN DEDD-RELATED"/>
    <property type="match status" value="1"/>
</dbReference>
<evidence type="ECO:0000313" key="3">
    <source>
        <dbReference type="EMBL" id="TET45587.1"/>
    </source>
</evidence>
<feature type="domain" description="SPOR" evidence="2">
    <location>
        <begin position="179"/>
        <end position="258"/>
    </location>
</feature>
<dbReference type="Gene3D" id="1.25.40.10">
    <property type="entry name" value="Tetratricopeptide repeat domain"/>
    <property type="match status" value="1"/>
</dbReference>
<dbReference type="InterPro" id="IPR007730">
    <property type="entry name" value="SPOR-like_dom"/>
</dbReference>
<dbReference type="GO" id="GO:0042834">
    <property type="term" value="F:peptidoglycan binding"/>
    <property type="evidence" value="ECO:0007669"/>
    <property type="project" value="InterPro"/>
</dbReference>
<dbReference type="InterPro" id="IPR052521">
    <property type="entry name" value="Cell_div_SPOR-domain"/>
</dbReference>
<dbReference type="Proteomes" id="UP000315525">
    <property type="component" value="Unassembled WGS sequence"/>
</dbReference>
<evidence type="ECO:0000259" key="2">
    <source>
        <dbReference type="PROSITE" id="PS51724"/>
    </source>
</evidence>
<dbReference type="AlphaFoldDB" id="A0A523USR4"/>